<feature type="domain" description="HTH lysR-type" evidence="5">
    <location>
        <begin position="1"/>
        <end position="58"/>
    </location>
</feature>
<protein>
    <submittedName>
        <fullName evidence="6">LysR family transcriptional regulator</fullName>
    </submittedName>
</protein>
<comment type="similarity">
    <text evidence="1">Belongs to the LysR transcriptional regulatory family.</text>
</comment>
<dbReference type="InterPro" id="IPR000847">
    <property type="entry name" value="LysR_HTH_N"/>
</dbReference>
<dbReference type="Gene3D" id="1.10.10.10">
    <property type="entry name" value="Winged helix-like DNA-binding domain superfamily/Winged helix DNA-binding domain"/>
    <property type="match status" value="1"/>
</dbReference>
<dbReference type="Gene3D" id="3.40.190.290">
    <property type="match status" value="1"/>
</dbReference>
<dbReference type="InterPro" id="IPR005119">
    <property type="entry name" value="LysR_subst-bd"/>
</dbReference>
<evidence type="ECO:0000256" key="2">
    <source>
        <dbReference type="ARBA" id="ARBA00023015"/>
    </source>
</evidence>
<gene>
    <name evidence="6" type="ORF">BU085_00575</name>
</gene>
<dbReference type="GO" id="GO:0003700">
    <property type="term" value="F:DNA-binding transcription factor activity"/>
    <property type="evidence" value="ECO:0007669"/>
    <property type="project" value="InterPro"/>
</dbReference>
<evidence type="ECO:0000256" key="3">
    <source>
        <dbReference type="ARBA" id="ARBA00023125"/>
    </source>
</evidence>
<keyword evidence="3" id="KW-0238">DNA-binding</keyword>
<dbReference type="SUPFAM" id="SSF53850">
    <property type="entry name" value="Periplasmic binding protein-like II"/>
    <property type="match status" value="1"/>
</dbReference>
<dbReference type="Pfam" id="PF00126">
    <property type="entry name" value="HTH_1"/>
    <property type="match status" value="1"/>
</dbReference>
<name>A0A2T4Q437_STAWA</name>
<evidence type="ECO:0000259" key="5">
    <source>
        <dbReference type="PROSITE" id="PS50931"/>
    </source>
</evidence>
<dbReference type="AlphaFoldDB" id="A0A2T4Q437"/>
<evidence type="ECO:0000313" key="7">
    <source>
        <dbReference type="Proteomes" id="UP000240717"/>
    </source>
</evidence>
<evidence type="ECO:0000256" key="4">
    <source>
        <dbReference type="ARBA" id="ARBA00023163"/>
    </source>
</evidence>
<dbReference type="PANTHER" id="PTHR30126">
    <property type="entry name" value="HTH-TYPE TRANSCRIPTIONAL REGULATOR"/>
    <property type="match status" value="1"/>
</dbReference>
<accession>A0A2T4Q437</accession>
<dbReference type="Pfam" id="PF03466">
    <property type="entry name" value="LysR_substrate"/>
    <property type="match status" value="1"/>
</dbReference>
<dbReference type="FunFam" id="1.10.10.10:FF:000001">
    <property type="entry name" value="LysR family transcriptional regulator"/>
    <property type="match status" value="1"/>
</dbReference>
<dbReference type="InterPro" id="IPR036390">
    <property type="entry name" value="WH_DNA-bd_sf"/>
</dbReference>
<sequence length="292" mass="34526">MELLHLKYFTYVAEYLNYTVAAQKLYISQPALSMTIKKLENELNTQLFIKKGRSIQLTDSGQLLLESAHTIFNELSQVTDIIHENESMRLHTVRFATSSSRFMMTIFDQFIDQYPDNNFNIDIISNSEMIQKLLFQHIHFTLNTMALTHPHIHCKQIITEDIVLTYPKYLDGQHIDLRDPDLYKSFLFSSQNTEFNRMFKEVLSYKHISVDNENYVDDHFISSVLSKRNNFSFLPISSCRDLNLPYIEDEEFIFNQPIYLSTLKDMTLNPANEAFFKFIENYLIEHESYFKI</sequence>
<organism evidence="6 7">
    <name type="scientific">Staphylococcus warneri</name>
    <dbReference type="NCBI Taxonomy" id="1292"/>
    <lineage>
        <taxon>Bacteria</taxon>
        <taxon>Bacillati</taxon>
        <taxon>Bacillota</taxon>
        <taxon>Bacilli</taxon>
        <taxon>Bacillales</taxon>
        <taxon>Staphylococcaceae</taxon>
        <taxon>Staphylococcus</taxon>
    </lineage>
</organism>
<comment type="caution">
    <text evidence="6">The sequence shown here is derived from an EMBL/GenBank/DDBJ whole genome shotgun (WGS) entry which is preliminary data.</text>
</comment>
<dbReference type="SUPFAM" id="SSF46785">
    <property type="entry name" value="Winged helix' DNA-binding domain"/>
    <property type="match status" value="1"/>
</dbReference>
<dbReference type="RefSeq" id="WP_075778000.1">
    <property type="nucleotide sequence ID" value="NZ_JAIBNN010000002.1"/>
</dbReference>
<proteinExistence type="inferred from homology"/>
<evidence type="ECO:0000256" key="1">
    <source>
        <dbReference type="ARBA" id="ARBA00009437"/>
    </source>
</evidence>
<dbReference type="EMBL" id="PZEV01000001">
    <property type="protein sequence ID" value="PTI52747.1"/>
    <property type="molecule type" value="Genomic_DNA"/>
</dbReference>
<keyword evidence="2" id="KW-0805">Transcription regulation</keyword>
<dbReference type="PANTHER" id="PTHR30126:SF40">
    <property type="entry name" value="HTH-TYPE TRANSCRIPTIONAL REGULATOR GLTR"/>
    <property type="match status" value="1"/>
</dbReference>
<dbReference type="GO" id="GO:0000976">
    <property type="term" value="F:transcription cis-regulatory region binding"/>
    <property type="evidence" value="ECO:0007669"/>
    <property type="project" value="TreeGrafter"/>
</dbReference>
<dbReference type="STRING" id="1194526.A284_01930"/>
<evidence type="ECO:0000313" key="6">
    <source>
        <dbReference type="EMBL" id="PTI52747.1"/>
    </source>
</evidence>
<keyword evidence="4" id="KW-0804">Transcription</keyword>
<dbReference type="Proteomes" id="UP000240717">
    <property type="component" value="Unassembled WGS sequence"/>
</dbReference>
<dbReference type="PRINTS" id="PR00039">
    <property type="entry name" value="HTHLYSR"/>
</dbReference>
<dbReference type="InterPro" id="IPR036388">
    <property type="entry name" value="WH-like_DNA-bd_sf"/>
</dbReference>
<reference evidence="6 7" key="1">
    <citation type="journal article" date="2016" name="Front. Microbiol.">
        <title>Comprehensive Phylogenetic Analysis of Bovine Non-aureus Staphylococci Species Based on Whole-Genome Sequencing.</title>
        <authorList>
            <person name="Naushad S."/>
            <person name="Barkema H.W."/>
            <person name="Luby C."/>
            <person name="Condas L.A."/>
            <person name="Nobrega D.B."/>
            <person name="Carson D.A."/>
            <person name="De Buck J."/>
        </authorList>
    </citation>
    <scope>NUCLEOTIDE SEQUENCE [LARGE SCALE GENOMIC DNA]</scope>
    <source>
        <strain evidence="6 7">SNUC 2993</strain>
    </source>
</reference>
<dbReference type="PROSITE" id="PS50931">
    <property type="entry name" value="HTH_LYSR"/>
    <property type="match status" value="1"/>
</dbReference>